<dbReference type="Gene3D" id="3.40.50.1000">
    <property type="entry name" value="HAD superfamily/HAD-like"/>
    <property type="match status" value="1"/>
</dbReference>
<dbReference type="InterPro" id="IPR023198">
    <property type="entry name" value="PGP-like_dom2"/>
</dbReference>
<dbReference type="Gene3D" id="1.10.150.240">
    <property type="entry name" value="Putative phosphatase, domain 2"/>
    <property type="match status" value="1"/>
</dbReference>
<dbReference type="AlphaFoldDB" id="B0LIZ4"/>
<dbReference type="SUPFAM" id="SSF56784">
    <property type="entry name" value="HAD-like"/>
    <property type="match status" value="1"/>
</dbReference>
<dbReference type="InterPro" id="IPR023214">
    <property type="entry name" value="HAD_sf"/>
</dbReference>
<reference evidence="2" key="1">
    <citation type="submission" date="2007-09" db="EMBL/GenBank/DDBJ databases">
        <authorList>
            <person name="Zhang X.J."/>
            <person name="Alemany L.B."/>
            <person name="Fiedler H.-P."/>
            <person name="Goodfellow M."/>
            <person name="Parry R.J."/>
        </authorList>
    </citation>
    <scope>NUCLEOTIDE SEQUENCE</scope>
    <source>
        <strain evidence="2">MJ773-88K4</strain>
    </source>
</reference>
<feature type="compositionally biased region" description="Basic residues" evidence="1">
    <location>
        <begin position="203"/>
        <end position="225"/>
    </location>
</feature>
<sequence>MPVALRHLRLAAVNIDGVLLDDTFSPVIREMVIAHGGDYSSEAEYALLSQPQIAAATVFAEATGTSMRPEELLAEYLARRDAYVTRHPVRVREGAGELLRSLRDLGLKVVCYGGLDRSHFDRFLGPYAPLFDGPGYVCTDGFRPGVHEITREVFGLGYDRAVFVDDVARVAETARIPRGAVHRAPQRRIRPPAAPDGGGRGAAHGRRVGRHRREPAADRRRRGGERHRVEARAGPRRALRCGAGGGSCPVTGRR</sequence>
<feature type="compositionally biased region" description="Basic residues" evidence="1">
    <location>
        <begin position="181"/>
        <end position="190"/>
    </location>
</feature>
<reference evidence="2" key="2">
    <citation type="journal article" date="2008" name="Antimicrob. Agents Chemother.">
        <title>Biosynthetic investigations of lactonamycin and lactonamycin z: cloning of the biosynthetic gene clusters and discovery of an unusual starter unit.</title>
        <authorList>
            <person name="Zhang X."/>
            <person name="Alemany L.B."/>
            <person name="Fiedler H.P."/>
            <person name="Goodfellow M."/>
            <person name="Parry R.J."/>
        </authorList>
    </citation>
    <scope>NUCLEOTIDE SEQUENCE</scope>
    <source>
        <strain evidence="2">MJ773-88K4</strain>
    </source>
</reference>
<gene>
    <name evidence="2" type="primary">lct11</name>
</gene>
<evidence type="ECO:0000256" key="1">
    <source>
        <dbReference type="SAM" id="MobiDB-lite"/>
    </source>
</evidence>
<organism evidence="2">
    <name type="scientific">Streptomyces rishiriensis</name>
    <dbReference type="NCBI Taxonomy" id="68264"/>
    <lineage>
        <taxon>Bacteria</taxon>
        <taxon>Bacillati</taxon>
        <taxon>Actinomycetota</taxon>
        <taxon>Actinomycetes</taxon>
        <taxon>Kitasatosporales</taxon>
        <taxon>Streptomycetaceae</taxon>
        <taxon>Streptomyces</taxon>
    </lineage>
</organism>
<dbReference type="EMBL" id="EU147298">
    <property type="protein sequence ID" value="ABX71094.1"/>
    <property type="molecule type" value="Genomic_DNA"/>
</dbReference>
<evidence type="ECO:0000313" key="2">
    <source>
        <dbReference type="EMBL" id="ABX71094.1"/>
    </source>
</evidence>
<name>B0LIZ4_STRRH</name>
<feature type="region of interest" description="Disordered" evidence="1">
    <location>
        <begin position="181"/>
        <end position="254"/>
    </location>
</feature>
<protein>
    <submittedName>
        <fullName evidence="2">Lct11</fullName>
    </submittedName>
</protein>
<dbReference type="InterPro" id="IPR036412">
    <property type="entry name" value="HAD-like_sf"/>
</dbReference>
<accession>B0LIZ4</accession>
<proteinExistence type="predicted"/>